<feature type="compositionally biased region" description="Basic and acidic residues" evidence="1">
    <location>
        <begin position="225"/>
        <end position="238"/>
    </location>
</feature>
<evidence type="ECO:0000313" key="2">
    <source>
        <dbReference type="EMBL" id="KAJ3646651.1"/>
    </source>
</evidence>
<feature type="region of interest" description="Disordered" evidence="1">
    <location>
        <begin position="270"/>
        <end position="367"/>
    </location>
</feature>
<dbReference type="EMBL" id="JALNTZ010000007">
    <property type="protein sequence ID" value="KAJ3646651.1"/>
    <property type="molecule type" value="Genomic_DNA"/>
</dbReference>
<feature type="compositionally biased region" description="Polar residues" evidence="1">
    <location>
        <begin position="239"/>
        <end position="248"/>
    </location>
</feature>
<gene>
    <name evidence="2" type="ORF">Zmor_024227</name>
</gene>
<sequence>MFAGRRRRSSNIRVMQLFHELKQQFPTVPDHVVSACIATHAHSNSPSKDTTIREILEAAAALNQQEPMGRSPPPSQEPPTLTHPSSRDSEEATATTSTERNEMNDSESDINRNVVKSTGVTFSKKYESVSVCTSQKTSQTTSTGKSTFFVKRPDKLDIRPDSDFPPRHTIQLSEKCKDVYKLLNSDNVSDKPPRSPSTYKRLSATPKGSPTRTQDARSPLASPETAKRLQEEGRRKETASTPTQTTDTLLGGNSVNVSLNVNCSMDVVQSPTRRRSVMQVTPEQPWLQEPSSPRSYTSVNLTLRPPSSEPQPPIDITSQNSSLTYSTSSFDSQKGLQSRLQITVGPGGGSVSATRTRPRSSYHPEGSVEEVVPYRAGSLNNLAAASERKWTRCRRSSQSGLKNTKTENCLTTQNGQFHAGLTELVGCRVNWKGRIQQSSVGRVECDSDFMEVVLLKVR</sequence>
<feature type="region of interest" description="Disordered" evidence="1">
    <location>
        <begin position="64"/>
        <end position="112"/>
    </location>
</feature>
<dbReference type="Gene3D" id="1.10.8.10">
    <property type="entry name" value="DNA helicase RuvA subunit, C-terminal domain"/>
    <property type="match status" value="1"/>
</dbReference>
<feature type="compositionally biased region" description="Low complexity" evidence="1">
    <location>
        <begin position="317"/>
        <end position="332"/>
    </location>
</feature>
<feature type="region of interest" description="Disordered" evidence="1">
    <location>
        <begin position="184"/>
        <end position="255"/>
    </location>
</feature>
<accession>A0AA38HZT4</accession>
<dbReference type="AlphaFoldDB" id="A0AA38HZT4"/>
<feature type="compositionally biased region" description="Polar residues" evidence="1">
    <location>
        <begin position="196"/>
        <end position="213"/>
    </location>
</feature>
<protein>
    <recommendedName>
        <fullName evidence="4">CUE domain-containing protein</fullName>
    </recommendedName>
</protein>
<proteinExistence type="predicted"/>
<organism evidence="2 3">
    <name type="scientific">Zophobas morio</name>
    <dbReference type="NCBI Taxonomy" id="2755281"/>
    <lineage>
        <taxon>Eukaryota</taxon>
        <taxon>Metazoa</taxon>
        <taxon>Ecdysozoa</taxon>
        <taxon>Arthropoda</taxon>
        <taxon>Hexapoda</taxon>
        <taxon>Insecta</taxon>
        <taxon>Pterygota</taxon>
        <taxon>Neoptera</taxon>
        <taxon>Endopterygota</taxon>
        <taxon>Coleoptera</taxon>
        <taxon>Polyphaga</taxon>
        <taxon>Cucujiformia</taxon>
        <taxon>Tenebrionidae</taxon>
        <taxon>Zophobas</taxon>
    </lineage>
</organism>
<evidence type="ECO:0008006" key="4">
    <source>
        <dbReference type="Google" id="ProtNLM"/>
    </source>
</evidence>
<evidence type="ECO:0000313" key="3">
    <source>
        <dbReference type="Proteomes" id="UP001168821"/>
    </source>
</evidence>
<dbReference type="Proteomes" id="UP001168821">
    <property type="component" value="Unassembled WGS sequence"/>
</dbReference>
<dbReference type="PANTHER" id="PTHR46253:SF1">
    <property type="entry name" value="TAB2"/>
    <property type="match status" value="1"/>
</dbReference>
<evidence type="ECO:0000256" key="1">
    <source>
        <dbReference type="SAM" id="MobiDB-lite"/>
    </source>
</evidence>
<keyword evidence="3" id="KW-1185">Reference proteome</keyword>
<dbReference type="PANTHER" id="PTHR46253">
    <property type="entry name" value="TGF-BETA-ACTIVATED KINASE 1 AND MAP3K7-BINDING PROTEIN TAB"/>
    <property type="match status" value="1"/>
</dbReference>
<feature type="compositionally biased region" description="Polar residues" evidence="1">
    <location>
        <begin position="289"/>
        <end position="301"/>
    </location>
</feature>
<reference evidence="2" key="1">
    <citation type="journal article" date="2023" name="G3 (Bethesda)">
        <title>Whole genome assemblies of Zophobas morio and Tenebrio molitor.</title>
        <authorList>
            <person name="Kaur S."/>
            <person name="Stinson S.A."/>
            <person name="diCenzo G.C."/>
        </authorList>
    </citation>
    <scope>NUCLEOTIDE SEQUENCE</scope>
    <source>
        <strain evidence="2">QUZm001</strain>
    </source>
</reference>
<comment type="caution">
    <text evidence="2">The sequence shown here is derived from an EMBL/GenBank/DDBJ whole genome shotgun (WGS) entry which is preliminary data.</text>
</comment>
<name>A0AA38HZT4_9CUCU</name>